<protein>
    <submittedName>
        <fullName evidence="2">Uncharacterized protein</fullName>
    </submittedName>
</protein>
<feature type="compositionally biased region" description="Basic and acidic residues" evidence="1">
    <location>
        <begin position="60"/>
        <end position="71"/>
    </location>
</feature>
<name>A0A0M9A737_9HYME</name>
<feature type="region of interest" description="Disordered" evidence="1">
    <location>
        <begin position="1"/>
        <end position="71"/>
    </location>
</feature>
<evidence type="ECO:0000313" key="2">
    <source>
        <dbReference type="EMBL" id="KOX77806.1"/>
    </source>
</evidence>
<evidence type="ECO:0000313" key="3">
    <source>
        <dbReference type="Proteomes" id="UP000053105"/>
    </source>
</evidence>
<feature type="compositionally biased region" description="Polar residues" evidence="1">
    <location>
        <begin position="1"/>
        <end position="25"/>
    </location>
</feature>
<gene>
    <name evidence="2" type="ORF">WN51_10596</name>
</gene>
<accession>A0A0M9A737</accession>
<dbReference type="EMBL" id="KQ435728">
    <property type="protein sequence ID" value="KOX77806.1"/>
    <property type="molecule type" value="Genomic_DNA"/>
</dbReference>
<reference evidence="2 3" key="1">
    <citation type="submission" date="2015-07" db="EMBL/GenBank/DDBJ databases">
        <title>The genome of Melipona quadrifasciata.</title>
        <authorList>
            <person name="Pan H."/>
            <person name="Kapheim K."/>
        </authorList>
    </citation>
    <scope>NUCLEOTIDE SEQUENCE [LARGE SCALE GENOMIC DNA]</scope>
    <source>
        <strain evidence="2">0111107301</strain>
        <tissue evidence="2">Whole body</tissue>
    </source>
</reference>
<organism evidence="2 3">
    <name type="scientific">Melipona quadrifasciata</name>
    <dbReference type="NCBI Taxonomy" id="166423"/>
    <lineage>
        <taxon>Eukaryota</taxon>
        <taxon>Metazoa</taxon>
        <taxon>Ecdysozoa</taxon>
        <taxon>Arthropoda</taxon>
        <taxon>Hexapoda</taxon>
        <taxon>Insecta</taxon>
        <taxon>Pterygota</taxon>
        <taxon>Neoptera</taxon>
        <taxon>Endopterygota</taxon>
        <taxon>Hymenoptera</taxon>
        <taxon>Apocrita</taxon>
        <taxon>Aculeata</taxon>
        <taxon>Apoidea</taxon>
        <taxon>Anthophila</taxon>
        <taxon>Apidae</taxon>
        <taxon>Melipona</taxon>
    </lineage>
</organism>
<keyword evidence="3" id="KW-1185">Reference proteome</keyword>
<dbReference type="AlphaFoldDB" id="A0A0M9A737"/>
<feature type="compositionally biased region" description="Basic residues" evidence="1">
    <location>
        <begin position="26"/>
        <end position="37"/>
    </location>
</feature>
<sequence length="169" mass="19784">MTVAVVTTTSQCSHQTLSNNTQISAKQKKKKEKRKEKKLPTDAVVTSSLREKKEKKKERRGPGKTDGEYRKRAKRELTEFLMSKDSGLKNSEVLFLSSMGFSRQTNKQLNKRQKQRIENYTYEHPRKETKLCQRFVVILMIDQDSESKVNYGNKFRKELGLFSYYSCNN</sequence>
<dbReference type="Proteomes" id="UP000053105">
    <property type="component" value="Unassembled WGS sequence"/>
</dbReference>
<proteinExistence type="predicted"/>
<evidence type="ECO:0000256" key="1">
    <source>
        <dbReference type="SAM" id="MobiDB-lite"/>
    </source>
</evidence>